<evidence type="ECO:0000313" key="4">
    <source>
        <dbReference type="EnsemblMetazoa" id="XP_014258609.1"/>
    </source>
</evidence>
<dbReference type="InterPro" id="IPR001806">
    <property type="entry name" value="Small_GTPase"/>
</dbReference>
<dbReference type="SMART" id="SM00173">
    <property type="entry name" value="RAS"/>
    <property type="match status" value="1"/>
</dbReference>
<dbReference type="PANTHER" id="PTHR45775">
    <property type="entry name" value="RAD, GEM/KIR FAMILY MEMBER 2, ISOFORM C"/>
    <property type="match status" value="1"/>
</dbReference>
<keyword evidence="5" id="KW-1185">Reference proteome</keyword>
<dbReference type="PANTHER" id="PTHR45775:SF7">
    <property type="entry name" value="RAD, GEM_KIR FAMILY MEMBER 1, ISOFORM B"/>
    <property type="match status" value="1"/>
</dbReference>
<evidence type="ECO:0008006" key="6">
    <source>
        <dbReference type="Google" id="ProtNLM"/>
    </source>
</evidence>
<dbReference type="InterPro" id="IPR051641">
    <property type="entry name" value="RGK_GTP-binding_reg"/>
</dbReference>
<feature type="region of interest" description="Disordered" evidence="3">
    <location>
        <begin position="1"/>
        <end position="90"/>
    </location>
</feature>
<dbReference type="SMART" id="SM00175">
    <property type="entry name" value="RAB"/>
    <property type="match status" value="1"/>
</dbReference>
<dbReference type="AlphaFoldDB" id="A0A8I6TH06"/>
<dbReference type="GO" id="GO:0005886">
    <property type="term" value="C:plasma membrane"/>
    <property type="evidence" value="ECO:0007669"/>
    <property type="project" value="TreeGrafter"/>
</dbReference>
<dbReference type="FunFam" id="3.40.50.300:FF:000664">
    <property type="entry name" value="Uncharacterized protein, isoform B"/>
    <property type="match status" value="1"/>
</dbReference>
<feature type="compositionally biased region" description="Polar residues" evidence="3">
    <location>
        <begin position="242"/>
        <end position="256"/>
    </location>
</feature>
<dbReference type="GO" id="GO:0003924">
    <property type="term" value="F:GTPase activity"/>
    <property type="evidence" value="ECO:0007669"/>
    <property type="project" value="InterPro"/>
</dbReference>
<sequence>MVTVDTDDEGPQGGSIQLPDDRQPSPPPSKLPPKRLKILKRYARTNLEEERTPHGRGSSGFAAEQMTIDSEFGDSVDLRSSPPLPDSPTIKTKKEITCILIQQPSVCGNSPEREEPVDLRSQKRKENMRLLEVATTLTVDQLQEFDMKYGSPHHSRSQSVRVSKTDRHPEYGSPHHSRSQSVRPRARPNFLSLPQARTRVASMPNTGVEETFYRLRHFSITGKGVVNKGDSLRTRRPKSKESVASTPPSSGKQTCPSSRQSSVLSCSSNEGQNSYKVVMLGSSAVGKTSLISQFMTSEYLHSYDNSIDDEFGDKTVSVLLDGEESELMFVDHSSQQMSPTTCVENYTSGLHAYCVVYSTSDRNSFKVAEVLLQSLWKRDIIGSKAVILVANKTDLVRSRVVTSAEGKNLATDYDCKYIETSVGFNHNVDELLVGIVSQIRLKKEKKPGDAAEASPPPPCLSKRFPKARNARTSASLKVKGLLSKVWARDSKSKSCENLHVL</sequence>
<feature type="compositionally biased region" description="Acidic residues" evidence="3">
    <location>
        <begin position="1"/>
        <end position="10"/>
    </location>
</feature>
<dbReference type="OMA" id="HNQNHAH"/>
<dbReference type="RefSeq" id="XP_014258609.1">
    <property type="nucleotide sequence ID" value="XM_014403123.2"/>
</dbReference>
<feature type="region of interest" description="Disordered" evidence="3">
    <location>
        <begin position="225"/>
        <end position="268"/>
    </location>
</feature>
<proteinExistence type="inferred from homology"/>
<protein>
    <recommendedName>
        <fullName evidence="6">GTP-binding protein REM 1</fullName>
    </recommendedName>
</protein>
<evidence type="ECO:0000256" key="2">
    <source>
        <dbReference type="ARBA" id="ARBA00022553"/>
    </source>
</evidence>
<organism evidence="4 5">
    <name type="scientific">Cimex lectularius</name>
    <name type="common">Bed bug</name>
    <name type="synonym">Acanthia lectularia</name>
    <dbReference type="NCBI Taxonomy" id="79782"/>
    <lineage>
        <taxon>Eukaryota</taxon>
        <taxon>Metazoa</taxon>
        <taxon>Ecdysozoa</taxon>
        <taxon>Arthropoda</taxon>
        <taxon>Hexapoda</taxon>
        <taxon>Insecta</taxon>
        <taxon>Pterygota</taxon>
        <taxon>Neoptera</taxon>
        <taxon>Paraneoptera</taxon>
        <taxon>Hemiptera</taxon>
        <taxon>Heteroptera</taxon>
        <taxon>Panheteroptera</taxon>
        <taxon>Cimicomorpha</taxon>
        <taxon>Cimicidae</taxon>
        <taxon>Cimex</taxon>
    </lineage>
</organism>
<reference evidence="4" key="1">
    <citation type="submission" date="2022-01" db="UniProtKB">
        <authorList>
            <consortium name="EnsemblMetazoa"/>
        </authorList>
    </citation>
    <scope>IDENTIFICATION</scope>
</reference>
<dbReference type="GO" id="GO:0005246">
    <property type="term" value="F:calcium channel regulator activity"/>
    <property type="evidence" value="ECO:0007669"/>
    <property type="project" value="TreeGrafter"/>
</dbReference>
<feature type="region of interest" description="Disordered" evidence="3">
    <location>
        <begin position="148"/>
        <end position="198"/>
    </location>
</feature>
<dbReference type="InterPro" id="IPR027417">
    <property type="entry name" value="P-loop_NTPase"/>
</dbReference>
<dbReference type="SUPFAM" id="SSF52540">
    <property type="entry name" value="P-loop containing nucleoside triphosphate hydrolases"/>
    <property type="match status" value="1"/>
</dbReference>
<dbReference type="PROSITE" id="PS51421">
    <property type="entry name" value="RAS"/>
    <property type="match status" value="1"/>
</dbReference>
<dbReference type="KEGG" id="clec:106672034"/>
<evidence type="ECO:0000313" key="5">
    <source>
        <dbReference type="Proteomes" id="UP000494040"/>
    </source>
</evidence>
<comment type="similarity">
    <text evidence="1">Belongs to the small GTPase superfamily. RGK family.</text>
</comment>
<accession>A0A8I6TH06</accession>
<dbReference type="GeneID" id="106672034"/>
<feature type="region of interest" description="Disordered" evidence="3">
    <location>
        <begin position="446"/>
        <end position="473"/>
    </location>
</feature>
<dbReference type="Gene3D" id="3.40.50.300">
    <property type="entry name" value="P-loop containing nucleotide triphosphate hydrolases"/>
    <property type="match status" value="1"/>
</dbReference>
<evidence type="ECO:0000256" key="1">
    <source>
        <dbReference type="ARBA" id="ARBA00008846"/>
    </source>
</evidence>
<dbReference type="PRINTS" id="PR00449">
    <property type="entry name" value="RASTRNSFRMNG"/>
</dbReference>
<feature type="compositionally biased region" description="Low complexity" evidence="3">
    <location>
        <begin position="257"/>
        <end position="268"/>
    </location>
</feature>
<dbReference type="EnsemblMetazoa" id="XM_014403123.2">
    <property type="protein sequence ID" value="XP_014258609.1"/>
    <property type="gene ID" value="LOC106672034"/>
</dbReference>
<dbReference type="Proteomes" id="UP000494040">
    <property type="component" value="Unassembled WGS sequence"/>
</dbReference>
<feature type="compositionally biased region" description="Basic residues" evidence="3">
    <location>
        <begin position="32"/>
        <end position="43"/>
    </location>
</feature>
<evidence type="ECO:0000256" key="3">
    <source>
        <dbReference type="SAM" id="MobiDB-lite"/>
    </source>
</evidence>
<dbReference type="GO" id="GO:0005525">
    <property type="term" value="F:GTP binding"/>
    <property type="evidence" value="ECO:0007669"/>
    <property type="project" value="InterPro"/>
</dbReference>
<dbReference type="PROSITE" id="PS51419">
    <property type="entry name" value="RAB"/>
    <property type="match status" value="1"/>
</dbReference>
<keyword evidence="2" id="KW-0597">Phosphoprotein</keyword>
<dbReference type="OrthoDB" id="5239715at2759"/>
<dbReference type="Pfam" id="PF00071">
    <property type="entry name" value="Ras"/>
    <property type="match status" value="1"/>
</dbReference>
<name>A0A8I6TH06_CIMLE</name>